<evidence type="ECO:0000313" key="6">
    <source>
        <dbReference type="EMBL" id="KAJ1992543.1"/>
    </source>
</evidence>
<feature type="compositionally biased region" description="Low complexity" evidence="4">
    <location>
        <begin position="441"/>
        <end position="452"/>
    </location>
</feature>
<dbReference type="SMART" id="SM00360">
    <property type="entry name" value="RRM"/>
    <property type="match status" value="3"/>
</dbReference>
<evidence type="ECO:0000256" key="4">
    <source>
        <dbReference type="SAM" id="MobiDB-lite"/>
    </source>
</evidence>
<evidence type="ECO:0000259" key="5">
    <source>
        <dbReference type="PROSITE" id="PS50102"/>
    </source>
</evidence>
<dbReference type="Gene3D" id="3.30.70.330">
    <property type="match status" value="3"/>
</dbReference>
<evidence type="ECO:0000313" key="7">
    <source>
        <dbReference type="Proteomes" id="UP001151295"/>
    </source>
</evidence>
<gene>
    <name evidence="6" type="ORF">EDC05_002689</name>
</gene>
<feature type="region of interest" description="Disordered" evidence="4">
    <location>
        <begin position="976"/>
        <end position="998"/>
    </location>
</feature>
<dbReference type="CDD" id="cd12344">
    <property type="entry name" value="RRM1_SECp43_like"/>
    <property type="match status" value="1"/>
</dbReference>
<feature type="compositionally biased region" description="Polar residues" evidence="4">
    <location>
        <begin position="463"/>
        <end position="481"/>
    </location>
</feature>
<feature type="region of interest" description="Disordered" evidence="4">
    <location>
        <begin position="1"/>
        <end position="172"/>
    </location>
</feature>
<dbReference type="InterPro" id="IPR035979">
    <property type="entry name" value="RBD_domain_sf"/>
</dbReference>
<feature type="compositionally biased region" description="Polar residues" evidence="4">
    <location>
        <begin position="423"/>
        <end position="440"/>
    </location>
</feature>
<feature type="compositionally biased region" description="Low complexity" evidence="4">
    <location>
        <begin position="144"/>
        <end position="153"/>
    </location>
</feature>
<feature type="compositionally biased region" description="Basic and acidic residues" evidence="4">
    <location>
        <begin position="12"/>
        <end position="27"/>
    </location>
</feature>
<accession>A0ABQ8PN56</accession>
<feature type="region of interest" description="Disordered" evidence="4">
    <location>
        <begin position="556"/>
        <end position="598"/>
    </location>
</feature>
<evidence type="ECO:0000256" key="3">
    <source>
        <dbReference type="PROSITE-ProRule" id="PRU00176"/>
    </source>
</evidence>
<feature type="compositionally biased region" description="Polar residues" evidence="4">
    <location>
        <begin position="97"/>
        <end position="106"/>
    </location>
</feature>
<comment type="caution">
    <text evidence="6">The sequence shown here is derived from an EMBL/GenBank/DDBJ whole genome shotgun (WGS) entry which is preliminary data.</text>
</comment>
<feature type="region of interest" description="Disordered" evidence="4">
    <location>
        <begin position="840"/>
        <end position="863"/>
    </location>
</feature>
<dbReference type="SUPFAM" id="SSF54928">
    <property type="entry name" value="RNA-binding domain, RBD"/>
    <property type="match status" value="3"/>
</dbReference>
<feature type="compositionally biased region" description="Polar residues" evidence="4">
    <location>
        <begin position="56"/>
        <end position="75"/>
    </location>
</feature>
<protein>
    <recommendedName>
        <fullName evidence="5">RRM domain-containing protein</fullName>
    </recommendedName>
</protein>
<evidence type="ECO:0000256" key="1">
    <source>
        <dbReference type="ARBA" id="ARBA00022737"/>
    </source>
</evidence>
<reference evidence="6" key="1">
    <citation type="submission" date="2022-07" db="EMBL/GenBank/DDBJ databases">
        <title>Phylogenomic reconstructions and comparative analyses of Kickxellomycotina fungi.</title>
        <authorList>
            <person name="Reynolds N.K."/>
            <person name="Stajich J.E."/>
            <person name="Barry K."/>
            <person name="Grigoriev I.V."/>
            <person name="Crous P."/>
            <person name="Smith M.E."/>
        </authorList>
    </citation>
    <scope>NUCLEOTIDE SEQUENCE</scope>
    <source>
        <strain evidence="6">BCRC 34882</strain>
    </source>
</reference>
<dbReference type="CDD" id="cd12345">
    <property type="entry name" value="RRM2_SECp43_like"/>
    <property type="match status" value="1"/>
</dbReference>
<keyword evidence="7" id="KW-1185">Reference proteome</keyword>
<feature type="region of interest" description="Disordered" evidence="4">
    <location>
        <begin position="422"/>
        <end position="481"/>
    </location>
</feature>
<feature type="compositionally biased region" description="Low complexity" evidence="4">
    <location>
        <begin position="80"/>
        <end position="96"/>
    </location>
</feature>
<feature type="domain" description="RRM" evidence="5">
    <location>
        <begin position="175"/>
        <end position="256"/>
    </location>
</feature>
<keyword evidence="1" id="KW-0677">Repeat</keyword>
<feature type="domain" description="RRM" evidence="5">
    <location>
        <begin position="351"/>
        <end position="430"/>
    </location>
</feature>
<feature type="compositionally biased region" description="Low complexity" evidence="4">
    <location>
        <begin position="41"/>
        <end position="54"/>
    </location>
</feature>
<organism evidence="6 7">
    <name type="scientific">Coemansia umbellata</name>
    <dbReference type="NCBI Taxonomy" id="1424467"/>
    <lineage>
        <taxon>Eukaryota</taxon>
        <taxon>Fungi</taxon>
        <taxon>Fungi incertae sedis</taxon>
        <taxon>Zoopagomycota</taxon>
        <taxon>Kickxellomycotina</taxon>
        <taxon>Kickxellomycetes</taxon>
        <taxon>Kickxellales</taxon>
        <taxon>Kickxellaceae</taxon>
        <taxon>Coemansia</taxon>
    </lineage>
</organism>
<dbReference type="InterPro" id="IPR050825">
    <property type="entry name" value="RBM42_RBP45_47-like"/>
</dbReference>
<feature type="compositionally biased region" description="Low complexity" evidence="4">
    <location>
        <begin position="843"/>
        <end position="856"/>
    </location>
</feature>
<feature type="compositionally biased region" description="Low complexity" evidence="4">
    <location>
        <begin position="162"/>
        <end position="172"/>
    </location>
</feature>
<dbReference type="EMBL" id="JANBQD010000026">
    <property type="protein sequence ID" value="KAJ1992543.1"/>
    <property type="molecule type" value="Genomic_DNA"/>
</dbReference>
<feature type="domain" description="RRM" evidence="5">
    <location>
        <begin position="486"/>
        <end position="558"/>
    </location>
</feature>
<dbReference type="Pfam" id="PF00076">
    <property type="entry name" value="RRM_1"/>
    <property type="match status" value="3"/>
</dbReference>
<dbReference type="PANTHER" id="PTHR47640:SF10">
    <property type="entry name" value="TRNA SELENOCYSTEINE 1-ASSOCIATED PROTEIN 1-RELATED"/>
    <property type="match status" value="1"/>
</dbReference>
<dbReference type="InterPro" id="IPR012677">
    <property type="entry name" value="Nucleotide-bd_a/b_plait_sf"/>
</dbReference>
<dbReference type="PANTHER" id="PTHR47640">
    <property type="entry name" value="TRNA SELENOCYSTEINE 1-ASSOCIATED PROTEIN 1-RELATED-RELATED"/>
    <property type="match status" value="1"/>
</dbReference>
<sequence>MSSPTSFVVHKTGGEFKFDHDSPEFRRLSLAQPIDPSFVESSAPGNAGSAAAANKSMPNPSHFSSELQRSASLMVSGTPAASMQQQASLQSPQTTTEAATANGNPVSSSSSSPLQALSTPAPTSAGAGAPLSGMSAAPPLYITSSQNNNNSNNYQLHSQMYAPSGTSTSSASGPVQLWMGDIEPWMDDERVRQIWALVGESVAVKMIRDRMTGGPANYCFIEVPTQADAERILGFYNGKPMPLSFDRPFRLNWATSMSAGYSGSSMLPSGPTLGSAVMQQGQLHSSALDGTNVDSNNSGVNTGTVSASASGASYTSVAAVISTTTTPTPAMNNSISSTTLSQLPSGDNPEYSLFVGDLAAEVTDTQLVHEFRCRYPSVRAAKVVTDPVTLLPRGYGFVRFGDEADQQRALIEMQGRLIGSRTIRVSTATPKRTPSMISSTHYHNQHQQQHQHGSAPGRDATGSPASTVSSTDSNAQYNPATDPFNTTVFVGGLTNPVGEDELYAFFSVYGEVGYCKIPPNRGCGFVTFTKRANAETAMRALNGHLLGGSRVRLSWGRSQSHARHNHRHHHHSLHQNYHRHHNSNGGSSSGANSHRNSVSEQHNIMNRRSVSFGKGTTSAIANPTVAALGLGLSGASVTSIMSSTPTAAPMSNTPSAKQNVAQIEAADMKSALPPGMAAIHSTHSASLQTPIPSLTAMAQPSPGLVNGNYFGGIALAQQQQLQQLQQQQQQQQQQQLLNGYNAAPHSAFHTLSPTNQQGAVYGIDALGIEGGLGASDTSRSNIPTTPLAHPHVGGGGYLQQPHGGYYQYQQHQQPEQTMLTTPTTAHTYGLGDSPLLPAHFSRQQQQQQQISQHAQQNMPSLRNSGQFDNLYIVQQSHQQQQQNAYLQQECRDPVAFGSGTVLPNLAACPSDLLTRRLSALNLGAAATRSRPSSLVDGQPPILGASATFSPGSTGGIGGNITPTGNNISNQQQHYQQQQYQQQQQQQQQQQLTPLLDRRPSVGVIGQRRLSSKPSFQHQLQPQRSLSQLSITQLWQSTAGSGTNTTNDYSFGTPSVSQLADCIGPLSTPASSIRPSSSSLSLLALSPSMGGGAAAPAASNIFSERIGADDSSRQRLNF</sequence>
<keyword evidence="2 3" id="KW-0694">RNA-binding</keyword>
<dbReference type="PROSITE" id="PS50102">
    <property type="entry name" value="RRM"/>
    <property type="match status" value="3"/>
</dbReference>
<feature type="compositionally biased region" description="Low complexity" evidence="4">
    <location>
        <begin position="976"/>
        <end position="990"/>
    </location>
</feature>
<feature type="compositionally biased region" description="Low complexity" evidence="4">
    <location>
        <begin position="583"/>
        <end position="596"/>
    </location>
</feature>
<name>A0ABQ8PN56_9FUNG</name>
<evidence type="ECO:0000256" key="2">
    <source>
        <dbReference type="ARBA" id="ARBA00022884"/>
    </source>
</evidence>
<feature type="compositionally biased region" description="Basic residues" evidence="4">
    <location>
        <begin position="560"/>
        <end position="582"/>
    </location>
</feature>
<dbReference type="Proteomes" id="UP001151295">
    <property type="component" value="Unassembled WGS sequence"/>
</dbReference>
<feature type="compositionally biased region" description="Low complexity" evidence="4">
    <location>
        <begin position="107"/>
        <end position="133"/>
    </location>
</feature>
<dbReference type="InterPro" id="IPR000504">
    <property type="entry name" value="RRM_dom"/>
</dbReference>
<proteinExistence type="predicted"/>